<feature type="domain" description="IclR-ED" evidence="5">
    <location>
        <begin position="63"/>
        <end position="247"/>
    </location>
</feature>
<dbReference type="GO" id="GO:0003677">
    <property type="term" value="F:DNA binding"/>
    <property type="evidence" value="ECO:0007669"/>
    <property type="project" value="UniProtKB-KW"/>
</dbReference>
<dbReference type="InterPro" id="IPR050707">
    <property type="entry name" value="HTH_MetabolicPath_Reg"/>
</dbReference>
<keyword evidence="7" id="KW-1185">Reference proteome</keyword>
<dbReference type="PROSITE" id="PS51078">
    <property type="entry name" value="ICLR_ED"/>
    <property type="match status" value="1"/>
</dbReference>
<gene>
    <name evidence="6" type="ORF">B0I32_101302</name>
</gene>
<dbReference type="GO" id="GO:0045892">
    <property type="term" value="P:negative regulation of DNA-templated transcription"/>
    <property type="evidence" value="ECO:0007669"/>
    <property type="project" value="TreeGrafter"/>
</dbReference>
<keyword evidence="1" id="KW-0805">Transcription regulation</keyword>
<evidence type="ECO:0000256" key="1">
    <source>
        <dbReference type="ARBA" id="ARBA00023015"/>
    </source>
</evidence>
<dbReference type="PANTHER" id="PTHR30136">
    <property type="entry name" value="HELIX-TURN-HELIX TRANSCRIPTIONAL REGULATOR, ICLR FAMILY"/>
    <property type="match status" value="1"/>
</dbReference>
<dbReference type="Gene3D" id="1.10.10.10">
    <property type="entry name" value="Winged helix-like DNA-binding domain superfamily/Winged helix DNA-binding domain"/>
    <property type="match status" value="1"/>
</dbReference>
<dbReference type="AlphaFoldDB" id="A0A2T0NB32"/>
<dbReference type="Proteomes" id="UP000238312">
    <property type="component" value="Unassembled WGS sequence"/>
</dbReference>
<comment type="caution">
    <text evidence="6">The sequence shown here is derived from an EMBL/GenBank/DDBJ whole genome shotgun (WGS) entry which is preliminary data.</text>
</comment>
<dbReference type="GO" id="GO:0003700">
    <property type="term" value="F:DNA-binding transcription factor activity"/>
    <property type="evidence" value="ECO:0007669"/>
    <property type="project" value="TreeGrafter"/>
</dbReference>
<keyword evidence="2" id="KW-0238">DNA-binding</keyword>
<dbReference type="PROSITE" id="PS51077">
    <property type="entry name" value="HTH_ICLR"/>
    <property type="match status" value="1"/>
</dbReference>
<dbReference type="InterPro" id="IPR005471">
    <property type="entry name" value="Tscrpt_reg_IclR_N"/>
</dbReference>
<name>A0A2T0NB32_9ACTN</name>
<dbReference type="Pfam" id="PF01614">
    <property type="entry name" value="IclR_C"/>
    <property type="match status" value="1"/>
</dbReference>
<dbReference type="InterPro" id="IPR014757">
    <property type="entry name" value="Tscrpt_reg_IclR_C"/>
</dbReference>
<dbReference type="SUPFAM" id="SSF55781">
    <property type="entry name" value="GAF domain-like"/>
    <property type="match status" value="1"/>
</dbReference>
<evidence type="ECO:0000256" key="3">
    <source>
        <dbReference type="ARBA" id="ARBA00023163"/>
    </source>
</evidence>
<dbReference type="Gene3D" id="3.30.450.40">
    <property type="match status" value="1"/>
</dbReference>
<proteinExistence type="predicted"/>
<dbReference type="InterPro" id="IPR036390">
    <property type="entry name" value="WH_DNA-bd_sf"/>
</dbReference>
<protein>
    <submittedName>
        <fullName evidence="6">IclR family transcriptional regulator</fullName>
    </submittedName>
</protein>
<feature type="domain" description="HTH iclR-type" evidence="4">
    <location>
        <begin position="1"/>
        <end position="62"/>
    </location>
</feature>
<dbReference type="PANTHER" id="PTHR30136:SF24">
    <property type="entry name" value="HTH-TYPE TRANSCRIPTIONAL REPRESSOR ALLR"/>
    <property type="match status" value="1"/>
</dbReference>
<dbReference type="SUPFAM" id="SSF46785">
    <property type="entry name" value="Winged helix' DNA-binding domain"/>
    <property type="match status" value="1"/>
</dbReference>
<accession>A0A2T0NB32</accession>
<evidence type="ECO:0000256" key="2">
    <source>
        <dbReference type="ARBA" id="ARBA00023125"/>
    </source>
</evidence>
<dbReference type="Pfam" id="PF09339">
    <property type="entry name" value="HTH_IclR"/>
    <property type="match status" value="1"/>
</dbReference>
<organism evidence="6 7">
    <name type="scientific">Nonomuraea fuscirosea</name>
    <dbReference type="NCBI Taxonomy" id="1291556"/>
    <lineage>
        <taxon>Bacteria</taxon>
        <taxon>Bacillati</taxon>
        <taxon>Actinomycetota</taxon>
        <taxon>Actinomycetes</taxon>
        <taxon>Streptosporangiales</taxon>
        <taxon>Streptosporangiaceae</taxon>
        <taxon>Nonomuraea</taxon>
    </lineage>
</organism>
<evidence type="ECO:0000259" key="5">
    <source>
        <dbReference type="PROSITE" id="PS51078"/>
    </source>
</evidence>
<keyword evidence="3" id="KW-0804">Transcription</keyword>
<sequence length="249" mass="26272">MNSVEKTLVVLGALAGHDQPRRLADIALRTGINKTTVHRILQIFIAQGYAVSHGDGTYASGPAILALAGAALTDRDMTTLVRPILENLQRNTTHTVHFAIRSGSSAVYLAKVESQQPYRMASRVGTQIALHCTAIGKAILAHLPEEQVRAVLAATAPLISNTPRTIVDPDLLMAELERVRQRGYAVDDEENETNVRCVGAVVHDAAGTAVGAVSVAGLTLNLNEDDVPLLGPLVVAAAARVSAALGRNT</sequence>
<dbReference type="InterPro" id="IPR029016">
    <property type="entry name" value="GAF-like_dom_sf"/>
</dbReference>
<evidence type="ECO:0000313" key="7">
    <source>
        <dbReference type="Proteomes" id="UP000238312"/>
    </source>
</evidence>
<reference evidence="6 7" key="1">
    <citation type="submission" date="2018-03" db="EMBL/GenBank/DDBJ databases">
        <title>Genomic Encyclopedia of Type Strains, Phase III (KMG-III): the genomes of soil and plant-associated and newly described type strains.</title>
        <authorList>
            <person name="Whitman W."/>
        </authorList>
    </citation>
    <scope>NUCLEOTIDE SEQUENCE [LARGE SCALE GENOMIC DNA]</scope>
    <source>
        <strain evidence="6 7">CGMCC 4.7104</strain>
    </source>
</reference>
<dbReference type="SMART" id="SM00346">
    <property type="entry name" value="HTH_ICLR"/>
    <property type="match status" value="1"/>
</dbReference>
<dbReference type="EMBL" id="PVNG01000001">
    <property type="protein sequence ID" value="PRX70214.1"/>
    <property type="molecule type" value="Genomic_DNA"/>
</dbReference>
<evidence type="ECO:0000259" key="4">
    <source>
        <dbReference type="PROSITE" id="PS51077"/>
    </source>
</evidence>
<evidence type="ECO:0000313" key="6">
    <source>
        <dbReference type="EMBL" id="PRX70214.1"/>
    </source>
</evidence>
<dbReference type="InterPro" id="IPR036388">
    <property type="entry name" value="WH-like_DNA-bd_sf"/>
</dbReference>